<sequence length="133" mass="15223">MVQSATLAAPEINSQQGSDAASAIVLRVVDRDDALNLMRTLVFPVSETREQVSQILRRNPKIIEEWLREFNRGFAENQQCWFEQHILVVPHVRENLPAVQSQLAHLLGSLQLRYRPGAIVPLPQWIDMMELRA</sequence>
<keyword evidence="1" id="KW-0675">Receptor</keyword>
<accession>A0A2A7U4V1</accession>
<comment type="caution">
    <text evidence="1">The sequence shown here is derived from an EMBL/GenBank/DDBJ whole genome shotgun (WGS) entry which is preliminary data.</text>
</comment>
<name>A0A2A7U4V1_EDWTA</name>
<organism evidence="1 2">
    <name type="scientific">Edwardsiella tarda</name>
    <dbReference type="NCBI Taxonomy" id="636"/>
    <lineage>
        <taxon>Bacteria</taxon>
        <taxon>Pseudomonadati</taxon>
        <taxon>Pseudomonadota</taxon>
        <taxon>Gammaproteobacteria</taxon>
        <taxon>Enterobacterales</taxon>
        <taxon>Hafniaceae</taxon>
        <taxon>Edwardsiella</taxon>
    </lineage>
</organism>
<dbReference type="GeneID" id="93123335"/>
<reference evidence="2" key="1">
    <citation type="submission" date="2017-09" db="EMBL/GenBank/DDBJ databases">
        <title>FDA dAtabase for Regulatory Grade micrObial Sequences (FDA-ARGOS): Supporting development and validation of Infectious Disease Dx tests.</title>
        <authorList>
            <person name="Goldberg B."/>
            <person name="Campos J."/>
            <person name="Tallon L."/>
            <person name="Sadzewicz L."/>
            <person name="Ott S."/>
            <person name="Zhao X."/>
            <person name="Nagaraj S."/>
            <person name="Vavikolanu K."/>
            <person name="Aluvathingal J."/>
            <person name="Nadendla S."/>
            <person name="Geyer C."/>
            <person name="Sichtig H."/>
        </authorList>
    </citation>
    <scope>NUCLEOTIDE SEQUENCE [LARGE SCALE GENOMIC DNA]</scope>
    <source>
        <strain evidence="2">FDAARGOS_370</strain>
    </source>
</reference>
<proteinExistence type="predicted"/>
<evidence type="ECO:0000313" key="1">
    <source>
        <dbReference type="EMBL" id="PEH73436.1"/>
    </source>
</evidence>
<dbReference type="EMBL" id="PDDV01000013">
    <property type="protein sequence ID" value="PEH73436.1"/>
    <property type="molecule type" value="Genomic_DNA"/>
</dbReference>
<protein>
    <submittedName>
        <fullName evidence="1">TonB-dependent receptor</fullName>
    </submittedName>
</protein>
<dbReference type="RefSeq" id="WP_005283220.1">
    <property type="nucleotide sequence ID" value="NZ_AP028090.1"/>
</dbReference>
<evidence type="ECO:0000313" key="2">
    <source>
        <dbReference type="Proteomes" id="UP000219788"/>
    </source>
</evidence>
<gene>
    <name evidence="1" type="ORF">CRM76_16615</name>
</gene>
<dbReference type="OrthoDB" id="6414345at2"/>
<dbReference type="AlphaFoldDB" id="A0A2A7U4V1"/>
<dbReference type="Proteomes" id="UP000219788">
    <property type="component" value="Unassembled WGS sequence"/>
</dbReference>